<evidence type="ECO:0000313" key="4">
    <source>
        <dbReference type="Proteomes" id="UP000663440"/>
    </source>
</evidence>
<dbReference type="InterPro" id="IPR052893">
    <property type="entry name" value="TCS_response_regulator"/>
</dbReference>
<accession>A0ABX7QDF0</accession>
<dbReference type="EMBL" id="CP071448">
    <property type="protein sequence ID" value="QSW88434.1"/>
    <property type="molecule type" value="Genomic_DNA"/>
</dbReference>
<dbReference type="Proteomes" id="UP000663440">
    <property type="component" value="Chromosome"/>
</dbReference>
<name>A0ABX7QDF0_9FLAO</name>
<gene>
    <name evidence="3" type="ORF">J0383_19535</name>
</gene>
<evidence type="ECO:0000256" key="1">
    <source>
        <dbReference type="PROSITE-ProRule" id="PRU00169"/>
    </source>
</evidence>
<keyword evidence="1" id="KW-0597">Phosphoprotein</keyword>
<dbReference type="RefSeq" id="WP_207295637.1">
    <property type="nucleotide sequence ID" value="NZ_CP071448.1"/>
</dbReference>
<dbReference type="PANTHER" id="PTHR44520">
    <property type="entry name" value="RESPONSE REGULATOR RCP1-RELATED"/>
    <property type="match status" value="1"/>
</dbReference>
<keyword evidence="4" id="KW-1185">Reference proteome</keyword>
<dbReference type="Pfam" id="PF00072">
    <property type="entry name" value="Response_reg"/>
    <property type="match status" value="1"/>
</dbReference>
<reference evidence="3 4" key="1">
    <citation type="submission" date="2021-03" db="EMBL/GenBank/DDBJ databases">
        <title>Flavobacterium kribbensis sp. nov, an endophytic bacteria, isolated from soybean.</title>
        <authorList>
            <person name="Lee J."/>
            <person name="Seo J."/>
        </authorList>
    </citation>
    <scope>NUCLEOTIDE SEQUENCE [LARGE SCALE GENOMIC DNA]</scope>
    <source>
        <strain evidence="3 4">BB8</strain>
    </source>
</reference>
<organism evidence="3 4">
    <name type="scientific">Flavobacterium endoglycinae</name>
    <dbReference type="NCBI Taxonomy" id="2816357"/>
    <lineage>
        <taxon>Bacteria</taxon>
        <taxon>Pseudomonadati</taxon>
        <taxon>Bacteroidota</taxon>
        <taxon>Flavobacteriia</taxon>
        <taxon>Flavobacteriales</taxon>
        <taxon>Flavobacteriaceae</taxon>
        <taxon>Flavobacterium</taxon>
    </lineage>
</organism>
<feature type="modified residue" description="4-aspartylphosphate" evidence="1">
    <location>
        <position position="75"/>
    </location>
</feature>
<dbReference type="PANTHER" id="PTHR44520:SF2">
    <property type="entry name" value="RESPONSE REGULATOR RCP1"/>
    <property type="match status" value="1"/>
</dbReference>
<dbReference type="SUPFAM" id="SSF52172">
    <property type="entry name" value="CheY-like"/>
    <property type="match status" value="1"/>
</dbReference>
<dbReference type="CDD" id="cd17557">
    <property type="entry name" value="REC_Rcp-like"/>
    <property type="match status" value="1"/>
</dbReference>
<dbReference type="InterPro" id="IPR011006">
    <property type="entry name" value="CheY-like_superfamily"/>
</dbReference>
<proteinExistence type="predicted"/>
<sequence>MMNSKNSAESAKGLNEIEPVKIILADDDKDDQELFKDALDAADIPSDVTAVDNGQQLLDRLKDDAEPNPDMVFIDVNMPVKGGRQALNEIRSDEKLKDIPAVMLSTSGHPQDIEDALSHGADLYIQKPNSFTGFVLLLKKVFSLHWAKTLTNPLKDFFFLSENNISKKD</sequence>
<dbReference type="PROSITE" id="PS50110">
    <property type="entry name" value="RESPONSE_REGULATORY"/>
    <property type="match status" value="1"/>
</dbReference>
<dbReference type="Gene3D" id="3.40.50.2300">
    <property type="match status" value="1"/>
</dbReference>
<feature type="domain" description="Response regulatory" evidence="2">
    <location>
        <begin position="21"/>
        <end position="142"/>
    </location>
</feature>
<dbReference type="SMART" id="SM00448">
    <property type="entry name" value="REC"/>
    <property type="match status" value="1"/>
</dbReference>
<evidence type="ECO:0000259" key="2">
    <source>
        <dbReference type="PROSITE" id="PS50110"/>
    </source>
</evidence>
<protein>
    <submittedName>
        <fullName evidence="3">Response regulator</fullName>
    </submittedName>
</protein>
<evidence type="ECO:0000313" key="3">
    <source>
        <dbReference type="EMBL" id="QSW88434.1"/>
    </source>
</evidence>
<dbReference type="InterPro" id="IPR001789">
    <property type="entry name" value="Sig_transdc_resp-reg_receiver"/>
</dbReference>